<evidence type="ECO:0000313" key="2">
    <source>
        <dbReference type="Proteomes" id="UP001145742"/>
    </source>
</evidence>
<sequence length="78" mass="8708">MLLSDVCIYSVSEILLGALSHAEDKCQSANSSRADLIDFISEDPMINGQSAKEEKLDFDSYKSQEGFLPDLIIMGHYY</sequence>
<dbReference type="EMBL" id="WHWB01033277">
    <property type="protein sequence ID" value="KAJ7420844.1"/>
    <property type="molecule type" value="Genomic_DNA"/>
</dbReference>
<evidence type="ECO:0000313" key="1">
    <source>
        <dbReference type="EMBL" id="KAJ7420844.1"/>
    </source>
</evidence>
<protein>
    <submittedName>
        <fullName evidence="1">Uncharacterized protein</fullName>
    </submittedName>
</protein>
<proteinExistence type="predicted"/>
<dbReference type="Proteomes" id="UP001145742">
    <property type="component" value="Unassembled WGS sequence"/>
</dbReference>
<accession>A0ABQ9DFC4</accession>
<gene>
    <name evidence="1" type="ORF">WISP_46359</name>
</gene>
<comment type="caution">
    <text evidence="1">The sequence shown here is derived from an EMBL/GenBank/DDBJ whole genome shotgun (WGS) entry which is preliminary data.</text>
</comment>
<reference evidence="1" key="1">
    <citation type="submission" date="2019-10" db="EMBL/GenBank/DDBJ databases">
        <authorList>
            <person name="Soares A.E.R."/>
            <person name="Aleixo A."/>
            <person name="Schneider P."/>
            <person name="Miyaki C.Y."/>
            <person name="Schneider M.P."/>
            <person name="Mello C."/>
            <person name="Vasconcelos A.T.R."/>
        </authorList>
    </citation>
    <scope>NUCLEOTIDE SEQUENCE</scope>
    <source>
        <tissue evidence="1">Muscle</tissue>
    </source>
</reference>
<organism evidence="1 2">
    <name type="scientific">Willisornis vidua</name>
    <name type="common">Xingu scale-backed antbird</name>
    <dbReference type="NCBI Taxonomy" id="1566151"/>
    <lineage>
        <taxon>Eukaryota</taxon>
        <taxon>Metazoa</taxon>
        <taxon>Chordata</taxon>
        <taxon>Craniata</taxon>
        <taxon>Vertebrata</taxon>
        <taxon>Euteleostomi</taxon>
        <taxon>Archelosauria</taxon>
        <taxon>Archosauria</taxon>
        <taxon>Dinosauria</taxon>
        <taxon>Saurischia</taxon>
        <taxon>Theropoda</taxon>
        <taxon>Coelurosauria</taxon>
        <taxon>Aves</taxon>
        <taxon>Neognathae</taxon>
        <taxon>Neoaves</taxon>
        <taxon>Telluraves</taxon>
        <taxon>Australaves</taxon>
        <taxon>Passeriformes</taxon>
        <taxon>Thamnophilidae</taxon>
        <taxon>Willisornis</taxon>
    </lineage>
</organism>
<keyword evidence="2" id="KW-1185">Reference proteome</keyword>
<name>A0ABQ9DFC4_9PASS</name>